<evidence type="ECO:0000313" key="3">
    <source>
        <dbReference type="Proteomes" id="UP000585474"/>
    </source>
</evidence>
<name>A0A7J0FC67_9ERIC</name>
<evidence type="ECO:0000313" key="2">
    <source>
        <dbReference type="EMBL" id="GFY95487.1"/>
    </source>
</evidence>
<dbReference type="Proteomes" id="UP000585474">
    <property type="component" value="Unassembled WGS sequence"/>
</dbReference>
<feature type="compositionally biased region" description="Basic and acidic residues" evidence="1">
    <location>
        <begin position="43"/>
        <end position="58"/>
    </location>
</feature>
<accession>A0A7J0FC67</accession>
<dbReference type="OrthoDB" id="1709267at2759"/>
<sequence>MASEDEECSASRHTQGEPPHVARTPRDKGGKLLADAQRVAKATSKERPGRVPPKGRDDWDITIGQLQAQLILIEDVLYEIYEGMCELHSFWRKIFGAPSSVIAVLVALHAEGCSVVISLEVGLPIIRTEAYDAAHNNEVLARDLDLVEERRDNALIRMADCQKQLAKSFNQKVQWREFTMGDLVLRKVIENTKDPTNGKLGPNWEGPYNIVKLASRGSYYLEDAKGKELPRDKSRHPQGFGILRMLEVMERSTQPNNQHEPNTGLNLKATELLGTEASNYRAFENGWGGMEAPANSTQI</sequence>
<dbReference type="EMBL" id="BJWL01000010">
    <property type="protein sequence ID" value="GFY95487.1"/>
    <property type="molecule type" value="Genomic_DNA"/>
</dbReference>
<evidence type="ECO:0000256" key="1">
    <source>
        <dbReference type="SAM" id="MobiDB-lite"/>
    </source>
</evidence>
<proteinExistence type="predicted"/>
<feature type="region of interest" description="Disordered" evidence="1">
    <location>
        <begin position="1"/>
        <end position="58"/>
    </location>
</feature>
<dbReference type="PANTHER" id="PTHR48475:SF2">
    <property type="entry name" value="RIBONUCLEASE H"/>
    <property type="match status" value="1"/>
</dbReference>
<comment type="caution">
    <text evidence="2">The sequence shown here is derived from an EMBL/GenBank/DDBJ whole genome shotgun (WGS) entry which is preliminary data.</text>
</comment>
<gene>
    <name evidence="2" type="ORF">Acr_10g0008720</name>
</gene>
<dbReference type="PANTHER" id="PTHR48475">
    <property type="entry name" value="RIBONUCLEASE H"/>
    <property type="match status" value="1"/>
</dbReference>
<protein>
    <submittedName>
        <fullName evidence="2">Uncharacterized protein</fullName>
    </submittedName>
</protein>
<keyword evidence="3" id="KW-1185">Reference proteome</keyword>
<reference evidence="2 3" key="1">
    <citation type="submission" date="2019-07" db="EMBL/GenBank/DDBJ databases">
        <title>De Novo Assembly of kiwifruit Actinidia rufa.</title>
        <authorList>
            <person name="Sugita-Konishi S."/>
            <person name="Sato K."/>
            <person name="Mori E."/>
            <person name="Abe Y."/>
            <person name="Kisaki G."/>
            <person name="Hamano K."/>
            <person name="Suezawa K."/>
            <person name="Otani M."/>
            <person name="Fukuda T."/>
            <person name="Manabe T."/>
            <person name="Gomi K."/>
            <person name="Tabuchi M."/>
            <person name="Akimitsu K."/>
            <person name="Kataoka I."/>
        </authorList>
    </citation>
    <scope>NUCLEOTIDE SEQUENCE [LARGE SCALE GENOMIC DNA]</scope>
    <source>
        <strain evidence="3">cv. Fuchu</strain>
    </source>
</reference>
<organism evidence="2 3">
    <name type="scientific">Actinidia rufa</name>
    <dbReference type="NCBI Taxonomy" id="165716"/>
    <lineage>
        <taxon>Eukaryota</taxon>
        <taxon>Viridiplantae</taxon>
        <taxon>Streptophyta</taxon>
        <taxon>Embryophyta</taxon>
        <taxon>Tracheophyta</taxon>
        <taxon>Spermatophyta</taxon>
        <taxon>Magnoliopsida</taxon>
        <taxon>eudicotyledons</taxon>
        <taxon>Gunneridae</taxon>
        <taxon>Pentapetalae</taxon>
        <taxon>asterids</taxon>
        <taxon>Ericales</taxon>
        <taxon>Actinidiaceae</taxon>
        <taxon>Actinidia</taxon>
    </lineage>
</organism>
<dbReference type="AlphaFoldDB" id="A0A7J0FC67"/>